<evidence type="ECO:0000313" key="2">
    <source>
        <dbReference type="Proteomes" id="UP000660708"/>
    </source>
</evidence>
<sequence>MNGADNTIVILGGGLAGSTLAKQLIMMYPNLDIKILEFNSYPVPLAKFKVGESTVDMAGHYLRNVLQLETHLEQEQLPKYGLRFFLPDGDNTDITTRVEVGNGQRPLSKSYQLDRGKFENFMHATLLEQGVDFIDSAKVVNIAINESSHRVTYVKDSGSEHTIEARWVLDASGGARLLQKTLNLEAVHTKSHHSAWFRVAGKVEINDLSTDPQWLARVPEVARQLCTNHLIGKGYWVWIIPLSGDNTSIGVVVDPEYHDVEQLKTLESTHAWLSQHEPQLAALLQAKQFEVMDYKAMGNFTYRCESLFSPNRWALTGICGSFTDPFYSPGTDFIAIANTLICKLVGEDLAGNDLKAPCMASEQMYFAGYDSLISTVENQYGIFAHNLATSCKLLWDGTLAWSGAGLMFCNDRFTDAKIAMEVSDELMLMGKLHTTMQQVFRRWSTSIPDRELRKDIIVDQLDNFGQRAQRALVQDYSDEALVAQVKQNFNTLCTLAVAMFKLVEDKPVTDSEVALLVSGYRHEPEVETELNNLLFNH</sequence>
<name>A0A8I0T4M3_9GAMM</name>
<dbReference type="InterPro" id="IPR050816">
    <property type="entry name" value="Flavin-dep_Halogenase_NPB"/>
</dbReference>
<dbReference type="EMBL" id="AQHF01000026">
    <property type="protein sequence ID" value="MBE0347130.1"/>
    <property type="molecule type" value="Genomic_DNA"/>
</dbReference>
<dbReference type="Proteomes" id="UP000660708">
    <property type="component" value="Unassembled WGS sequence"/>
</dbReference>
<dbReference type="Pfam" id="PF04820">
    <property type="entry name" value="Trp_halogenase"/>
    <property type="match status" value="1"/>
</dbReference>
<proteinExistence type="predicted"/>
<protein>
    <recommendedName>
        <fullName evidence="3">Halogenase</fullName>
    </recommendedName>
</protein>
<dbReference type="SUPFAM" id="SSF51905">
    <property type="entry name" value="FAD/NAD(P)-binding domain"/>
    <property type="match status" value="1"/>
</dbReference>
<evidence type="ECO:0000313" key="1">
    <source>
        <dbReference type="EMBL" id="MBE0347130.1"/>
    </source>
</evidence>
<dbReference type="GO" id="GO:0004497">
    <property type="term" value="F:monooxygenase activity"/>
    <property type="evidence" value="ECO:0007669"/>
    <property type="project" value="InterPro"/>
</dbReference>
<keyword evidence="2" id="KW-1185">Reference proteome</keyword>
<accession>A0A8I0T4M3</accession>
<evidence type="ECO:0008006" key="3">
    <source>
        <dbReference type="Google" id="ProtNLM"/>
    </source>
</evidence>
<dbReference type="Gene3D" id="3.50.50.60">
    <property type="entry name" value="FAD/NAD(P)-binding domain"/>
    <property type="match status" value="1"/>
</dbReference>
<dbReference type="InterPro" id="IPR036188">
    <property type="entry name" value="FAD/NAD-bd_sf"/>
</dbReference>
<dbReference type="AlphaFoldDB" id="A0A8I0T4M3"/>
<gene>
    <name evidence="1" type="ORF">PPEP_a1528</name>
</gene>
<dbReference type="RefSeq" id="WP_147389390.1">
    <property type="nucleotide sequence ID" value="NZ_AQHF01000026.1"/>
</dbReference>
<dbReference type="InterPro" id="IPR006905">
    <property type="entry name" value="Flavin_halogenase"/>
</dbReference>
<organism evidence="1 2">
    <name type="scientific">Pseudoalteromonas peptidolytica F12-50-A1</name>
    <dbReference type="NCBI Taxonomy" id="1315280"/>
    <lineage>
        <taxon>Bacteria</taxon>
        <taxon>Pseudomonadati</taxon>
        <taxon>Pseudomonadota</taxon>
        <taxon>Gammaproteobacteria</taxon>
        <taxon>Alteromonadales</taxon>
        <taxon>Pseudoalteromonadaceae</taxon>
        <taxon>Pseudoalteromonas</taxon>
    </lineage>
</organism>
<dbReference type="PANTHER" id="PTHR43747:SF1">
    <property type="entry name" value="SLR1998 PROTEIN"/>
    <property type="match status" value="1"/>
</dbReference>
<comment type="caution">
    <text evidence="1">The sequence shown here is derived from an EMBL/GenBank/DDBJ whole genome shotgun (WGS) entry which is preliminary data.</text>
</comment>
<dbReference type="PANTHER" id="PTHR43747">
    <property type="entry name" value="FAD-BINDING PROTEIN"/>
    <property type="match status" value="1"/>
</dbReference>
<reference evidence="1 2" key="1">
    <citation type="submission" date="2015-06" db="EMBL/GenBank/DDBJ databases">
        <title>Genome sequence of Pseudoalteromonas peptidolytica.</title>
        <authorList>
            <person name="Xie B.-B."/>
            <person name="Rong J.-C."/>
            <person name="Qin Q.-L."/>
            <person name="Zhang Y.-Z."/>
        </authorList>
    </citation>
    <scope>NUCLEOTIDE SEQUENCE [LARGE SCALE GENOMIC DNA]</scope>
    <source>
        <strain evidence="1 2">F12-50-A1</strain>
    </source>
</reference>